<accession>A0A9P0P3F4</accession>
<protein>
    <submittedName>
        <fullName evidence="1">Uncharacterized protein</fullName>
    </submittedName>
</protein>
<proteinExistence type="predicted"/>
<reference evidence="1" key="1">
    <citation type="submission" date="2022-03" db="EMBL/GenBank/DDBJ databases">
        <authorList>
            <person name="Sayadi A."/>
        </authorList>
    </citation>
    <scope>NUCLEOTIDE SEQUENCE</scope>
</reference>
<keyword evidence="2" id="KW-1185">Reference proteome</keyword>
<name>A0A9P0P3F4_ACAOB</name>
<evidence type="ECO:0000313" key="1">
    <source>
        <dbReference type="EMBL" id="CAH1965302.1"/>
    </source>
</evidence>
<organism evidence="1 2">
    <name type="scientific">Acanthoscelides obtectus</name>
    <name type="common">Bean weevil</name>
    <name type="synonym">Bruchus obtectus</name>
    <dbReference type="NCBI Taxonomy" id="200917"/>
    <lineage>
        <taxon>Eukaryota</taxon>
        <taxon>Metazoa</taxon>
        <taxon>Ecdysozoa</taxon>
        <taxon>Arthropoda</taxon>
        <taxon>Hexapoda</taxon>
        <taxon>Insecta</taxon>
        <taxon>Pterygota</taxon>
        <taxon>Neoptera</taxon>
        <taxon>Endopterygota</taxon>
        <taxon>Coleoptera</taxon>
        <taxon>Polyphaga</taxon>
        <taxon>Cucujiformia</taxon>
        <taxon>Chrysomeloidea</taxon>
        <taxon>Chrysomelidae</taxon>
        <taxon>Bruchinae</taxon>
        <taxon>Bruchini</taxon>
        <taxon>Acanthoscelides</taxon>
    </lineage>
</organism>
<gene>
    <name evidence="1" type="ORF">ACAOBT_LOCUS6260</name>
</gene>
<sequence length="13" mass="1571">MMPFSRKVHPGRQ</sequence>
<dbReference type="EMBL" id="CAKOFQ010006723">
    <property type="protein sequence ID" value="CAH1965302.1"/>
    <property type="molecule type" value="Genomic_DNA"/>
</dbReference>
<dbReference type="Proteomes" id="UP001152888">
    <property type="component" value="Unassembled WGS sequence"/>
</dbReference>
<evidence type="ECO:0000313" key="2">
    <source>
        <dbReference type="Proteomes" id="UP001152888"/>
    </source>
</evidence>
<comment type="caution">
    <text evidence="1">The sequence shown here is derived from an EMBL/GenBank/DDBJ whole genome shotgun (WGS) entry which is preliminary data.</text>
</comment>